<accession>A0A2P2PEB0</accession>
<feature type="chain" id="PRO_5015150822" evidence="1">
    <location>
        <begin position="19"/>
        <end position="52"/>
    </location>
</feature>
<proteinExistence type="predicted"/>
<sequence length="52" mass="5685">MYTLLLITMNSILASTSSLEPVLNPKCFHTFNQIPGSSKNLMYGPRISVGPT</sequence>
<evidence type="ECO:0000313" key="2">
    <source>
        <dbReference type="EMBL" id="MBX53078.1"/>
    </source>
</evidence>
<reference evidence="2" key="1">
    <citation type="submission" date="2018-02" db="EMBL/GenBank/DDBJ databases">
        <title>Rhizophora mucronata_Transcriptome.</title>
        <authorList>
            <person name="Meera S.P."/>
            <person name="Sreeshan A."/>
            <person name="Augustine A."/>
        </authorList>
    </citation>
    <scope>NUCLEOTIDE SEQUENCE</scope>
    <source>
        <tissue evidence="2">Leaf</tissue>
    </source>
</reference>
<organism evidence="2">
    <name type="scientific">Rhizophora mucronata</name>
    <name type="common">Asiatic mangrove</name>
    <dbReference type="NCBI Taxonomy" id="61149"/>
    <lineage>
        <taxon>Eukaryota</taxon>
        <taxon>Viridiplantae</taxon>
        <taxon>Streptophyta</taxon>
        <taxon>Embryophyta</taxon>
        <taxon>Tracheophyta</taxon>
        <taxon>Spermatophyta</taxon>
        <taxon>Magnoliopsida</taxon>
        <taxon>eudicotyledons</taxon>
        <taxon>Gunneridae</taxon>
        <taxon>Pentapetalae</taxon>
        <taxon>rosids</taxon>
        <taxon>fabids</taxon>
        <taxon>Malpighiales</taxon>
        <taxon>Rhizophoraceae</taxon>
        <taxon>Rhizophora</taxon>
    </lineage>
</organism>
<dbReference type="EMBL" id="GGEC01072594">
    <property type="protein sequence ID" value="MBX53078.1"/>
    <property type="molecule type" value="Transcribed_RNA"/>
</dbReference>
<feature type="signal peptide" evidence="1">
    <location>
        <begin position="1"/>
        <end position="18"/>
    </location>
</feature>
<dbReference type="AlphaFoldDB" id="A0A2P2PEB0"/>
<protein>
    <submittedName>
        <fullName evidence="2">Uncharacterized protein</fullName>
    </submittedName>
</protein>
<keyword evidence="1" id="KW-0732">Signal</keyword>
<evidence type="ECO:0000256" key="1">
    <source>
        <dbReference type="SAM" id="SignalP"/>
    </source>
</evidence>
<name>A0A2P2PEB0_RHIMU</name>